<name>A0ABW0HU92_9BACL</name>
<accession>A0ABW0HU92</accession>
<dbReference type="Proteomes" id="UP001596113">
    <property type="component" value="Unassembled WGS sequence"/>
</dbReference>
<proteinExistence type="predicted"/>
<evidence type="ECO:0000313" key="2">
    <source>
        <dbReference type="EMBL" id="MFC5403850.1"/>
    </source>
</evidence>
<keyword evidence="1" id="KW-1133">Transmembrane helix</keyword>
<comment type="caution">
    <text evidence="2">The sequence shown here is derived from an EMBL/GenBank/DDBJ whole genome shotgun (WGS) entry which is preliminary data.</text>
</comment>
<reference evidence="3" key="1">
    <citation type="journal article" date="2019" name="Int. J. Syst. Evol. Microbiol.">
        <title>The Global Catalogue of Microorganisms (GCM) 10K type strain sequencing project: providing services to taxonomists for standard genome sequencing and annotation.</title>
        <authorList>
            <consortium name="The Broad Institute Genomics Platform"/>
            <consortium name="The Broad Institute Genome Sequencing Center for Infectious Disease"/>
            <person name="Wu L."/>
            <person name="Ma J."/>
        </authorList>
    </citation>
    <scope>NUCLEOTIDE SEQUENCE [LARGE SCALE GENOMIC DNA]</scope>
    <source>
        <strain evidence="3">CGMCC 1.18575</strain>
    </source>
</reference>
<keyword evidence="1" id="KW-0472">Membrane</keyword>
<protein>
    <submittedName>
        <fullName evidence="2">Uncharacterized protein</fullName>
    </submittedName>
</protein>
<sequence length="307" mass="34678">MEKRLNRSDLMFSLSFILMLVIAVGAFFYGVKVGTDRVEAKYATASEEPASTQETRPFAYQQQDLVSFYHTVFLSYREFQNEWLTAQDKWLADSTADRASTLKELVKLSQKKFDQIGKVAVSPASPLLKDSQTNYLKSLKLFHDSFDNLVSKANQGNAQMMLDKIQADAFYKQALTHSLSAQQQYFGSMLKWAATIDMNIPGEIPAEETVALAKWKSSPLVVKLKIASDFMAKQPELTEYLPSDLTARVDQFIISGQASKRNAKSFNSIAELLTSTEAVRNGDFVSMKARFYDQEQLPQLPMFFSDK</sequence>
<feature type="transmembrane region" description="Helical" evidence="1">
    <location>
        <begin position="12"/>
        <end position="31"/>
    </location>
</feature>
<dbReference type="EMBL" id="JBHSMI010000025">
    <property type="protein sequence ID" value="MFC5403850.1"/>
    <property type="molecule type" value="Genomic_DNA"/>
</dbReference>
<organism evidence="2 3">
    <name type="scientific">Cohnella soli</name>
    <dbReference type="NCBI Taxonomy" id="425005"/>
    <lineage>
        <taxon>Bacteria</taxon>
        <taxon>Bacillati</taxon>
        <taxon>Bacillota</taxon>
        <taxon>Bacilli</taxon>
        <taxon>Bacillales</taxon>
        <taxon>Paenibacillaceae</taxon>
        <taxon>Cohnella</taxon>
    </lineage>
</organism>
<gene>
    <name evidence="2" type="ORF">ACFPOF_13985</name>
</gene>
<evidence type="ECO:0000256" key="1">
    <source>
        <dbReference type="SAM" id="Phobius"/>
    </source>
</evidence>
<dbReference type="RefSeq" id="WP_378133596.1">
    <property type="nucleotide sequence ID" value="NZ_JBHSMI010000025.1"/>
</dbReference>
<keyword evidence="1" id="KW-0812">Transmembrane</keyword>
<evidence type="ECO:0000313" key="3">
    <source>
        <dbReference type="Proteomes" id="UP001596113"/>
    </source>
</evidence>
<keyword evidence="3" id="KW-1185">Reference proteome</keyword>